<dbReference type="InterPro" id="IPR025336">
    <property type="entry name" value="SCO4226-like"/>
</dbReference>
<organism evidence="1 2">
    <name type="scientific">Halorubrum rubrum</name>
    <dbReference type="NCBI Taxonomy" id="1126240"/>
    <lineage>
        <taxon>Archaea</taxon>
        <taxon>Methanobacteriati</taxon>
        <taxon>Methanobacteriota</taxon>
        <taxon>Stenosarchaea group</taxon>
        <taxon>Halobacteria</taxon>
        <taxon>Halobacteriales</taxon>
        <taxon>Haloferacaceae</taxon>
        <taxon>Halorubrum</taxon>
    </lineage>
</organism>
<gene>
    <name evidence="1" type="ORF">ACFPM1_09770</name>
</gene>
<dbReference type="AlphaFoldDB" id="A0ABD5R2D9"/>
<evidence type="ECO:0000313" key="2">
    <source>
        <dbReference type="Proteomes" id="UP001596118"/>
    </source>
</evidence>
<reference evidence="1 2" key="1">
    <citation type="journal article" date="2019" name="Int. J. Syst. Evol. Microbiol.">
        <title>The Global Catalogue of Microorganisms (GCM) 10K type strain sequencing project: providing services to taxonomists for standard genome sequencing and annotation.</title>
        <authorList>
            <consortium name="The Broad Institute Genomics Platform"/>
            <consortium name="The Broad Institute Genome Sequencing Center for Infectious Disease"/>
            <person name="Wu L."/>
            <person name="Ma J."/>
        </authorList>
    </citation>
    <scope>NUCLEOTIDE SEQUENCE [LARGE SCALE GENOMIC DNA]</scope>
    <source>
        <strain evidence="1 2">CGMCC 1.12124</strain>
    </source>
</reference>
<protein>
    <submittedName>
        <fullName evidence="1">Nickel-binding protein</fullName>
    </submittedName>
</protein>
<dbReference type="Proteomes" id="UP001596118">
    <property type="component" value="Unassembled WGS sequence"/>
</dbReference>
<evidence type="ECO:0000313" key="1">
    <source>
        <dbReference type="EMBL" id="MFC5279040.1"/>
    </source>
</evidence>
<comment type="caution">
    <text evidence="1">The sequence shown here is derived from an EMBL/GenBank/DDBJ whole genome shotgun (WGS) entry which is preliminary data.</text>
</comment>
<dbReference type="Pfam" id="PF14026">
    <property type="entry name" value="SCO4226-like"/>
    <property type="match status" value="1"/>
</dbReference>
<sequence length="101" mass="11514">MSDKELEDYLILREIDPPVTHAERERASERSIAAVETVRDQGEGIDWVESQIMTNEEDMVTATLCHFRAESEETLYEHADCAGLPVSRIFHRGEPVEGPDR</sequence>
<keyword evidence="2" id="KW-1185">Reference proteome</keyword>
<proteinExistence type="predicted"/>
<dbReference type="EMBL" id="JBHSKY010000008">
    <property type="protein sequence ID" value="MFC5279040.1"/>
    <property type="molecule type" value="Genomic_DNA"/>
</dbReference>
<name>A0ABD5R2D9_9EURY</name>
<accession>A0ABD5R2D9</accession>
<dbReference type="RefSeq" id="WP_256411633.1">
    <property type="nucleotide sequence ID" value="NZ_JANHDM010000005.1"/>
</dbReference>